<dbReference type="PANTHER" id="PTHR10357">
    <property type="entry name" value="ALPHA-AMYLASE FAMILY MEMBER"/>
    <property type="match status" value="1"/>
</dbReference>
<dbReference type="RefSeq" id="XP_031909129.1">
    <property type="nucleotide sequence ID" value="XM_032060808.1"/>
</dbReference>
<evidence type="ECO:0000256" key="2">
    <source>
        <dbReference type="ARBA" id="ARBA00008061"/>
    </source>
</evidence>
<keyword evidence="4" id="KW-0732">Signal</keyword>
<comment type="cofactor">
    <cofactor evidence="1">
        <name>Ca(2+)</name>
        <dbReference type="ChEBI" id="CHEBI:29108"/>
    </cofactor>
</comment>
<dbReference type="PANTHER" id="PTHR10357:SF215">
    <property type="entry name" value="ALPHA-AMYLASE 1"/>
    <property type="match status" value="1"/>
</dbReference>
<sequence length="174" mass="19573">MSTYTINAAKHVTPEFLPLFQKATGDAFVTGEVFDKSMERICGYQDHLTNAPNYPTYFSILYAFTRGNTSSLPDQVEIMKHNCRDLAKNVIAFTILCDGTPMVYQGREQHFSGAHDPDNREALWLSDYDTNTPLYELIATLNTLRKHASPVDPEYLNTQASPILKGLGEMAFVK</sequence>
<evidence type="ECO:0000313" key="6">
    <source>
        <dbReference type="Proteomes" id="UP000325672"/>
    </source>
</evidence>
<dbReference type="Gene3D" id="3.20.20.80">
    <property type="entry name" value="Glycosidases"/>
    <property type="match status" value="1"/>
</dbReference>
<keyword evidence="3" id="KW-0479">Metal-binding</keyword>
<accession>A0A5N6SEB7</accession>
<dbReference type="EMBL" id="ML743622">
    <property type="protein sequence ID" value="KAE8133066.1"/>
    <property type="molecule type" value="Genomic_DNA"/>
</dbReference>
<dbReference type="OrthoDB" id="204980at2759"/>
<reference evidence="5 6" key="1">
    <citation type="submission" date="2019-04" db="EMBL/GenBank/DDBJ databases">
        <title>Friends and foes A comparative genomics study of 23 Aspergillus species from section Flavi.</title>
        <authorList>
            <consortium name="DOE Joint Genome Institute"/>
            <person name="Kjaerbolling I."/>
            <person name="Vesth T."/>
            <person name="Frisvad J.C."/>
            <person name="Nybo J.L."/>
            <person name="Theobald S."/>
            <person name="Kildgaard S."/>
            <person name="Isbrandt T."/>
            <person name="Kuo A."/>
            <person name="Sato A."/>
            <person name="Lyhne E.K."/>
            <person name="Kogle M.E."/>
            <person name="Wiebenga A."/>
            <person name="Kun R.S."/>
            <person name="Lubbers R.J."/>
            <person name="Makela M.R."/>
            <person name="Barry K."/>
            <person name="Chovatia M."/>
            <person name="Clum A."/>
            <person name="Daum C."/>
            <person name="Haridas S."/>
            <person name="He G."/>
            <person name="LaButti K."/>
            <person name="Lipzen A."/>
            <person name="Mondo S."/>
            <person name="Riley R."/>
            <person name="Salamov A."/>
            <person name="Simmons B.A."/>
            <person name="Magnuson J.K."/>
            <person name="Henrissat B."/>
            <person name="Mortensen U.H."/>
            <person name="Larsen T.O."/>
            <person name="Devries R.P."/>
            <person name="Grigoriev I.V."/>
            <person name="Machida M."/>
            <person name="Baker S.E."/>
            <person name="Andersen M.R."/>
        </authorList>
    </citation>
    <scope>NUCLEOTIDE SEQUENCE [LARGE SCALE GENOMIC DNA]</scope>
    <source>
        <strain evidence="5 6">CBS 117625</strain>
    </source>
</reference>
<name>A0A5N6SEB7_ASPPS</name>
<keyword evidence="6" id="KW-1185">Reference proteome</keyword>
<dbReference type="GO" id="GO:0016787">
    <property type="term" value="F:hydrolase activity"/>
    <property type="evidence" value="ECO:0007669"/>
    <property type="project" value="UniProtKB-KW"/>
</dbReference>
<protein>
    <submittedName>
        <fullName evidence="5">Glycoside hydrolase superfamily</fullName>
    </submittedName>
</protein>
<comment type="similarity">
    <text evidence="2">Belongs to the glycosyl hydrolase 13 family.</text>
</comment>
<dbReference type="SUPFAM" id="SSF51445">
    <property type="entry name" value="(Trans)glycosidases"/>
    <property type="match status" value="1"/>
</dbReference>
<evidence type="ECO:0000256" key="3">
    <source>
        <dbReference type="ARBA" id="ARBA00022723"/>
    </source>
</evidence>
<dbReference type="GO" id="GO:0046872">
    <property type="term" value="F:metal ion binding"/>
    <property type="evidence" value="ECO:0007669"/>
    <property type="project" value="UniProtKB-KW"/>
</dbReference>
<organism evidence="5 6">
    <name type="scientific">Aspergillus pseudotamarii</name>
    <dbReference type="NCBI Taxonomy" id="132259"/>
    <lineage>
        <taxon>Eukaryota</taxon>
        <taxon>Fungi</taxon>
        <taxon>Dikarya</taxon>
        <taxon>Ascomycota</taxon>
        <taxon>Pezizomycotina</taxon>
        <taxon>Eurotiomycetes</taxon>
        <taxon>Eurotiomycetidae</taxon>
        <taxon>Eurotiales</taxon>
        <taxon>Aspergillaceae</taxon>
        <taxon>Aspergillus</taxon>
        <taxon>Aspergillus subgen. Circumdati</taxon>
    </lineage>
</organism>
<gene>
    <name evidence="5" type="ORF">BDV38DRAFT_287156</name>
</gene>
<evidence type="ECO:0000256" key="4">
    <source>
        <dbReference type="ARBA" id="ARBA00022729"/>
    </source>
</evidence>
<dbReference type="GeneID" id="43645018"/>
<dbReference type="InterPro" id="IPR017853">
    <property type="entry name" value="GH"/>
</dbReference>
<proteinExistence type="inferred from homology"/>
<evidence type="ECO:0000256" key="1">
    <source>
        <dbReference type="ARBA" id="ARBA00001913"/>
    </source>
</evidence>
<keyword evidence="5" id="KW-0378">Hydrolase</keyword>
<dbReference type="Proteomes" id="UP000325672">
    <property type="component" value="Unassembled WGS sequence"/>
</dbReference>
<evidence type="ECO:0000313" key="5">
    <source>
        <dbReference type="EMBL" id="KAE8133066.1"/>
    </source>
</evidence>
<dbReference type="AlphaFoldDB" id="A0A5N6SEB7"/>